<keyword evidence="2" id="KW-1185">Reference proteome</keyword>
<dbReference type="Proteomes" id="UP000805704">
    <property type="component" value="Chromosome 21"/>
</dbReference>
<sequence>MTVVADLPLVILSGGDPARTSLVDPYCGPKETDGTRVLFSFPFNSCGSTVKLGRENVSYENEIFYSHLSMNETLSNTTERVKLQCTYPLAGLHRLFSAYRFESDTVGFGKIIHTTEPLSGLQSPTIRPTVALKPTWAAKRPAGKPAAFQPAAHPPVRYRSKQRATTTLPPISNRTLHHPSFMPLYVASDFVHHHNLRTVHPIIPAEFFYTDPTASSERRIPNLVTELGPNQVVLQLSQEEDQAITNLLKLHYQQPRQTDETLTAPHMYSHPEHAQVYEPFCSDVQHPSPRGHPQQGKGWSDAELDAANTLLSRFYLMEEVNIWSHNDNTTASTLADPPPHQRHGCETDCAQHDIDYVSFSCVEESGEQGWRDFVFVEGGDADDVAAAEASSSPPGPPSPASESGTSVSGDHRTLSDSEGDAVLVLLSLGNTGSLDIVQ</sequence>
<evidence type="ECO:0000313" key="2">
    <source>
        <dbReference type="Proteomes" id="UP000805704"/>
    </source>
</evidence>
<accession>A0ACB7EVA3</accession>
<evidence type="ECO:0000313" key="1">
    <source>
        <dbReference type="EMBL" id="KAG8006157.1"/>
    </source>
</evidence>
<gene>
    <name evidence="1" type="ORF">GBF38_005335</name>
</gene>
<proteinExistence type="predicted"/>
<dbReference type="EMBL" id="CM024809">
    <property type="protein sequence ID" value="KAG8006157.1"/>
    <property type="molecule type" value="Genomic_DNA"/>
</dbReference>
<reference evidence="1" key="1">
    <citation type="submission" date="2020-04" db="EMBL/GenBank/DDBJ databases">
        <title>A chromosome-scale assembly and high-density genetic map of the yellow drum (Nibea albiflora) genome.</title>
        <authorList>
            <person name="Xu D."/>
            <person name="Zhang W."/>
            <person name="Chen R."/>
            <person name="Tan P."/>
            <person name="Wang L."/>
            <person name="Song H."/>
            <person name="Tian L."/>
            <person name="Zhu Q."/>
            <person name="Wang B."/>
        </authorList>
    </citation>
    <scope>NUCLEOTIDE SEQUENCE</scope>
    <source>
        <strain evidence="1">ZJHYS-2018</strain>
    </source>
</reference>
<comment type="caution">
    <text evidence="1">The sequence shown here is derived from an EMBL/GenBank/DDBJ whole genome shotgun (WGS) entry which is preliminary data.</text>
</comment>
<name>A0ACB7EVA3_NIBAL</name>
<protein>
    <submittedName>
        <fullName evidence="1">Uncharacterized protein</fullName>
    </submittedName>
</protein>
<organism evidence="1 2">
    <name type="scientific">Nibea albiflora</name>
    <name type="common">Yellow drum</name>
    <name type="synonym">Corvina albiflora</name>
    <dbReference type="NCBI Taxonomy" id="240163"/>
    <lineage>
        <taxon>Eukaryota</taxon>
        <taxon>Metazoa</taxon>
        <taxon>Chordata</taxon>
        <taxon>Craniata</taxon>
        <taxon>Vertebrata</taxon>
        <taxon>Euteleostomi</taxon>
        <taxon>Actinopterygii</taxon>
        <taxon>Neopterygii</taxon>
        <taxon>Teleostei</taxon>
        <taxon>Neoteleostei</taxon>
        <taxon>Acanthomorphata</taxon>
        <taxon>Eupercaria</taxon>
        <taxon>Sciaenidae</taxon>
        <taxon>Nibea</taxon>
    </lineage>
</organism>